<proteinExistence type="predicted"/>
<evidence type="ECO:0000313" key="1">
    <source>
        <dbReference type="EMBL" id="EAX93237.1"/>
    </source>
</evidence>
<gene>
    <name evidence="1" type="ORF">TVAG_156010</name>
</gene>
<sequence>MTETEERDEIFEAVSKSFDELKDQNPDSISLAKFKEKVSDYIEKTYPGKRYLVEIDEIRIDLKKQCEVYSTANVLSKGIFKNYDFIYQDLRYVVNIFIPYAKLTEEYSGKFTATIQD</sequence>
<dbReference type="Proteomes" id="UP000001542">
    <property type="component" value="Unassembled WGS sequence"/>
</dbReference>
<dbReference type="VEuPathDB" id="TrichDB:TVAG_156010"/>
<dbReference type="InParanoid" id="A2FPC4"/>
<dbReference type="RefSeq" id="XP_001306167.1">
    <property type="nucleotide sequence ID" value="XM_001306166.1"/>
</dbReference>
<dbReference type="AlphaFoldDB" id="A2FPC4"/>
<evidence type="ECO:0000313" key="2">
    <source>
        <dbReference type="Proteomes" id="UP000001542"/>
    </source>
</evidence>
<reference evidence="1" key="1">
    <citation type="submission" date="2006-10" db="EMBL/GenBank/DDBJ databases">
        <authorList>
            <person name="Amadeo P."/>
            <person name="Zhao Q."/>
            <person name="Wortman J."/>
            <person name="Fraser-Liggett C."/>
            <person name="Carlton J."/>
        </authorList>
    </citation>
    <scope>NUCLEOTIDE SEQUENCE</scope>
    <source>
        <strain evidence="1">G3</strain>
    </source>
</reference>
<protein>
    <submittedName>
        <fullName evidence="1">Uncharacterized protein</fullName>
    </submittedName>
</protein>
<dbReference type="KEGG" id="tva:4750955"/>
<dbReference type="VEuPathDB" id="TrichDB:TVAGG3_0497870"/>
<accession>A2FPC4</accession>
<dbReference type="EMBL" id="DS113923">
    <property type="protein sequence ID" value="EAX93237.1"/>
    <property type="molecule type" value="Genomic_DNA"/>
</dbReference>
<reference evidence="1" key="2">
    <citation type="journal article" date="2007" name="Science">
        <title>Draft genome sequence of the sexually transmitted pathogen Trichomonas vaginalis.</title>
        <authorList>
            <person name="Carlton J.M."/>
            <person name="Hirt R.P."/>
            <person name="Silva J.C."/>
            <person name="Delcher A.L."/>
            <person name="Schatz M."/>
            <person name="Zhao Q."/>
            <person name="Wortman J.R."/>
            <person name="Bidwell S.L."/>
            <person name="Alsmark U.C.M."/>
            <person name="Besteiro S."/>
            <person name="Sicheritz-Ponten T."/>
            <person name="Noel C.J."/>
            <person name="Dacks J.B."/>
            <person name="Foster P.G."/>
            <person name="Simillion C."/>
            <person name="Van de Peer Y."/>
            <person name="Miranda-Saavedra D."/>
            <person name="Barton G.J."/>
            <person name="Westrop G.D."/>
            <person name="Mueller S."/>
            <person name="Dessi D."/>
            <person name="Fiori P.L."/>
            <person name="Ren Q."/>
            <person name="Paulsen I."/>
            <person name="Zhang H."/>
            <person name="Bastida-Corcuera F.D."/>
            <person name="Simoes-Barbosa A."/>
            <person name="Brown M.T."/>
            <person name="Hayes R.D."/>
            <person name="Mukherjee M."/>
            <person name="Okumura C.Y."/>
            <person name="Schneider R."/>
            <person name="Smith A.J."/>
            <person name="Vanacova S."/>
            <person name="Villalvazo M."/>
            <person name="Haas B.J."/>
            <person name="Pertea M."/>
            <person name="Feldblyum T.V."/>
            <person name="Utterback T.R."/>
            <person name="Shu C.L."/>
            <person name="Osoegawa K."/>
            <person name="de Jong P.J."/>
            <person name="Hrdy I."/>
            <person name="Horvathova L."/>
            <person name="Zubacova Z."/>
            <person name="Dolezal P."/>
            <person name="Malik S.B."/>
            <person name="Logsdon J.M. Jr."/>
            <person name="Henze K."/>
            <person name="Gupta A."/>
            <person name="Wang C.C."/>
            <person name="Dunne R.L."/>
            <person name="Upcroft J.A."/>
            <person name="Upcroft P."/>
            <person name="White O."/>
            <person name="Salzberg S.L."/>
            <person name="Tang P."/>
            <person name="Chiu C.-H."/>
            <person name="Lee Y.-S."/>
            <person name="Embley T.M."/>
            <person name="Coombs G.H."/>
            <person name="Mottram J.C."/>
            <person name="Tachezy J."/>
            <person name="Fraser-Liggett C.M."/>
            <person name="Johnson P.J."/>
        </authorList>
    </citation>
    <scope>NUCLEOTIDE SEQUENCE [LARGE SCALE GENOMIC DNA]</scope>
    <source>
        <strain evidence="1">G3</strain>
    </source>
</reference>
<keyword evidence="2" id="KW-1185">Reference proteome</keyword>
<organism evidence="1 2">
    <name type="scientific">Trichomonas vaginalis (strain ATCC PRA-98 / G3)</name>
    <dbReference type="NCBI Taxonomy" id="412133"/>
    <lineage>
        <taxon>Eukaryota</taxon>
        <taxon>Metamonada</taxon>
        <taxon>Parabasalia</taxon>
        <taxon>Trichomonadida</taxon>
        <taxon>Trichomonadidae</taxon>
        <taxon>Trichomonas</taxon>
    </lineage>
</organism>
<name>A2FPC4_TRIV3</name>